<proteinExistence type="predicted"/>
<evidence type="ECO:0000313" key="1">
    <source>
        <dbReference type="EMBL" id="KZP32133.1"/>
    </source>
</evidence>
<evidence type="ECO:0000313" key="2">
    <source>
        <dbReference type="Proteomes" id="UP000076532"/>
    </source>
</evidence>
<name>A0A166UXC3_9AGAM</name>
<gene>
    <name evidence="1" type="ORF">FIBSPDRAFT_552572</name>
</gene>
<keyword evidence="2" id="KW-1185">Reference proteome</keyword>
<organism evidence="1 2">
    <name type="scientific">Athelia psychrophila</name>
    <dbReference type="NCBI Taxonomy" id="1759441"/>
    <lineage>
        <taxon>Eukaryota</taxon>
        <taxon>Fungi</taxon>
        <taxon>Dikarya</taxon>
        <taxon>Basidiomycota</taxon>
        <taxon>Agaricomycotina</taxon>
        <taxon>Agaricomycetes</taxon>
        <taxon>Agaricomycetidae</taxon>
        <taxon>Atheliales</taxon>
        <taxon>Atheliaceae</taxon>
        <taxon>Athelia</taxon>
    </lineage>
</organism>
<sequence>MSAIPHYNVACSALPCSGPRMFTSAPWSSSRRTTLVLPFNDALPYFPPWAFTSAPRSSNDQTIASWEGLTCGPSRCRAARPQSATTRSWSFDRKKRGFSISKLHNQFTTRGKR</sequence>
<dbReference type="EMBL" id="KV417487">
    <property type="protein sequence ID" value="KZP32133.1"/>
    <property type="molecule type" value="Genomic_DNA"/>
</dbReference>
<reference evidence="1 2" key="1">
    <citation type="journal article" date="2016" name="Mol. Biol. Evol.">
        <title>Comparative Genomics of Early-Diverging Mushroom-Forming Fungi Provides Insights into the Origins of Lignocellulose Decay Capabilities.</title>
        <authorList>
            <person name="Nagy L.G."/>
            <person name="Riley R."/>
            <person name="Tritt A."/>
            <person name="Adam C."/>
            <person name="Daum C."/>
            <person name="Floudas D."/>
            <person name="Sun H."/>
            <person name="Yadav J.S."/>
            <person name="Pangilinan J."/>
            <person name="Larsson K.H."/>
            <person name="Matsuura K."/>
            <person name="Barry K."/>
            <person name="Labutti K."/>
            <person name="Kuo R."/>
            <person name="Ohm R.A."/>
            <person name="Bhattacharya S.S."/>
            <person name="Shirouzu T."/>
            <person name="Yoshinaga Y."/>
            <person name="Martin F.M."/>
            <person name="Grigoriev I.V."/>
            <person name="Hibbett D.S."/>
        </authorList>
    </citation>
    <scope>NUCLEOTIDE SEQUENCE [LARGE SCALE GENOMIC DNA]</scope>
    <source>
        <strain evidence="1 2">CBS 109695</strain>
    </source>
</reference>
<dbReference type="AlphaFoldDB" id="A0A166UXC3"/>
<dbReference type="Proteomes" id="UP000076532">
    <property type="component" value="Unassembled WGS sequence"/>
</dbReference>
<protein>
    <submittedName>
        <fullName evidence="1">Uncharacterized protein</fullName>
    </submittedName>
</protein>
<accession>A0A166UXC3</accession>